<dbReference type="Proteomes" id="UP000011083">
    <property type="component" value="Unassembled WGS sequence"/>
</dbReference>
<gene>
    <name evidence="2" type="ORF">ACA1_146280</name>
</gene>
<reference evidence="2 3" key="1">
    <citation type="journal article" date="2013" name="Genome Biol.">
        <title>Genome of Acanthamoeba castellanii highlights extensive lateral gene transfer and early evolution of tyrosine kinase signaling.</title>
        <authorList>
            <person name="Clarke M."/>
            <person name="Lohan A.J."/>
            <person name="Liu B."/>
            <person name="Lagkouvardos I."/>
            <person name="Roy S."/>
            <person name="Zafar N."/>
            <person name="Bertelli C."/>
            <person name="Schilde C."/>
            <person name="Kianianmomeni A."/>
            <person name="Burglin T.R."/>
            <person name="Frech C."/>
            <person name="Turcotte B."/>
            <person name="Kopec K.O."/>
            <person name="Synnott J.M."/>
            <person name="Choo C."/>
            <person name="Paponov I."/>
            <person name="Finkler A."/>
            <person name="Soon Heng Tan C."/>
            <person name="Hutchins A.P."/>
            <person name="Weinmeier T."/>
            <person name="Rattei T."/>
            <person name="Chu J.S."/>
            <person name="Gimenez G."/>
            <person name="Irimia M."/>
            <person name="Rigden D.J."/>
            <person name="Fitzpatrick D.A."/>
            <person name="Lorenzo-Morales J."/>
            <person name="Bateman A."/>
            <person name="Chiu C.H."/>
            <person name="Tang P."/>
            <person name="Hegemann P."/>
            <person name="Fromm H."/>
            <person name="Raoult D."/>
            <person name="Greub G."/>
            <person name="Miranda-Saavedra D."/>
            <person name="Chen N."/>
            <person name="Nash P."/>
            <person name="Ginger M.L."/>
            <person name="Horn M."/>
            <person name="Schaap P."/>
            <person name="Caler L."/>
            <person name="Loftus B."/>
        </authorList>
    </citation>
    <scope>NUCLEOTIDE SEQUENCE [LARGE SCALE GENOMIC DNA]</scope>
    <source>
        <strain evidence="2 3">Neff</strain>
    </source>
</reference>
<organism evidence="2 3">
    <name type="scientific">Acanthamoeba castellanii (strain ATCC 30010 / Neff)</name>
    <dbReference type="NCBI Taxonomy" id="1257118"/>
    <lineage>
        <taxon>Eukaryota</taxon>
        <taxon>Amoebozoa</taxon>
        <taxon>Discosea</taxon>
        <taxon>Longamoebia</taxon>
        <taxon>Centramoebida</taxon>
        <taxon>Acanthamoebidae</taxon>
        <taxon>Acanthamoeba</taxon>
    </lineage>
</organism>
<feature type="coiled-coil region" evidence="1">
    <location>
        <begin position="11"/>
        <end position="99"/>
    </location>
</feature>
<proteinExistence type="predicted"/>
<dbReference type="KEGG" id="acan:ACA1_146280"/>
<evidence type="ECO:0000256" key="1">
    <source>
        <dbReference type="SAM" id="Coils"/>
    </source>
</evidence>
<accession>L8GTK0</accession>
<dbReference type="GeneID" id="14917200"/>
<sequence>MAISGAVESRIIELERQIEWERKEKEELRAKYVSNLEEMERKHQKKIKEMKKEMQQLRLQLKESNKRVRVLEGGLGEMKKLHQDEMNDLRKEMNKMVARERRKQHRLLCGSVGYNYIRAAIEYVFHNRHDLDQLMERLHSIEGIRAEMGEADEARWREFERTYYSPMYDDVLRRLTRDRVDIAHPTTEDDDEDSEVVAPKRMQEIIADVYKQKDNRSLRDSAVKLVHSLDILRRALGREDLLE</sequence>
<evidence type="ECO:0000313" key="3">
    <source>
        <dbReference type="Proteomes" id="UP000011083"/>
    </source>
</evidence>
<keyword evidence="3" id="KW-1185">Reference proteome</keyword>
<dbReference type="Gene3D" id="1.10.287.1490">
    <property type="match status" value="1"/>
</dbReference>
<evidence type="ECO:0000313" key="2">
    <source>
        <dbReference type="EMBL" id="ELR16504.1"/>
    </source>
</evidence>
<dbReference type="AlphaFoldDB" id="L8GTK0"/>
<dbReference type="RefSeq" id="XP_004338517.1">
    <property type="nucleotide sequence ID" value="XM_004338469.1"/>
</dbReference>
<keyword evidence="1" id="KW-0175">Coiled coil</keyword>
<dbReference type="VEuPathDB" id="AmoebaDB:ACA1_146280"/>
<dbReference type="EMBL" id="KB007987">
    <property type="protein sequence ID" value="ELR16504.1"/>
    <property type="molecule type" value="Genomic_DNA"/>
</dbReference>
<name>L8GTK0_ACACF</name>
<protein>
    <submittedName>
        <fullName evidence="2">Uncharacterized protein</fullName>
    </submittedName>
</protein>